<organism evidence="2 3">
    <name type="scientific">Dermatophagoides farinae</name>
    <name type="common">American house dust mite</name>
    <dbReference type="NCBI Taxonomy" id="6954"/>
    <lineage>
        <taxon>Eukaryota</taxon>
        <taxon>Metazoa</taxon>
        <taxon>Ecdysozoa</taxon>
        <taxon>Arthropoda</taxon>
        <taxon>Chelicerata</taxon>
        <taxon>Arachnida</taxon>
        <taxon>Acari</taxon>
        <taxon>Acariformes</taxon>
        <taxon>Sarcoptiformes</taxon>
        <taxon>Astigmata</taxon>
        <taxon>Psoroptidia</taxon>
        <taxon>Analgoidea</taxon>
        <taxon>Pyroglyphidae</taxon>
        <taxon>Dermatophagoidinae</taxon>
        <taxon>Dermatophagoides</taxon>
    </lineage>
</organism>
<evidence type="ECO:0000256" key="1">
    <source>
        <dbReference type="SAM" id="SignalP"/>
    </source>
</evidence>
<feature type="signal peptide" evidence="1">
    <location>
        <begin position="1"/>
        <end position="25"/>
    </location>
</feature>
<reference evidence="2" key="1">
    <citation type="submission" date="2013-05" db="EMBL/GenBank/DDBJ databases">
        <authorList>
            <person name="Yim A.K.Y."/>
            <person name="Chan T.F."/>
            <person name="Ji K.M."/>
            <person name="Liu X.Y."/>
            <person name="Zhou J.W."/>
            <person name="Li R.Q."/>
            <person name="Yang K.Y."/>
            <person name="Li J."/>
            <person name="Li M."/>
            <person name="Law P.T.W."/>
            <person name="Wu Y.L."/>
            <person name="Cai Z.L."/>
            <person name="Qin H."/>
            <person name="Bao Y."/>
            <person name="Leung R.K.K."/>
            <person name="Ng P.K.S."/>
            <person name="Zou J."/>
            <person name="Zhong X.J."/>
            <person name="Ran P.X."/>
            <person name="Zhong N.S."/>
            <person name="Liu Z.G."/>
            <person name="Tsui S.K.W."/>
        </authorList>
    </citation>
    <scope>NUCLEOTIDE SEQUENCE</scope>
    <source>
        <strain evidence="2">Derf</strain>
        <tissue evidence="2">Whole organism</tissue>
    </source>
</reference>
<keyword evidence="1" id="KW-0732">Signal</keyword>
<evidence type="ECO:0000313" key="3">
    <source>
        <dbReference type="Proteomes" id="UP000790347"/>
    </source>
</evidence>
<reference evidence="2" key="2">
    <citation type="journal article" date="2022" name="Res Sq">
        <title>Comparative Genomics Reveals Insights into the Divergent Evolution of Astigmatic Mites and Household Pest Adaptations.</title>
        <authorList>
            <person name="Xiong Q."/>
            <person name="Wan A.T.-Y."/>
            <person name="Liu X.-Y."/>
            <person name="Fung C.S.-H."/>
            <person name="Xiao X."/>
            <person name="Malainual N."/>
            <person name="Hou J."/>
            <person name="Wang L."/>
            <person name="Wang M."/>
            <person name="Yang K."/>
            <person name="Cui Y."/>
            <person name="Leung E."/>
            <person name="Nong W."/>
            <person name="Shin S.-K."/>
            <person name="Au S."/>
            <person name="Jeong K.Y."/>
            <person name="Chew F.T."/>
            <person name="Hui J."/>
            <person name="Leung T.F."/>
            <person name="Tungtrongchitr A."/>
            <person name="Zhong N."/>
            <person name="Liu Z."/>
            <person name="Tsui S."/>
        </authorList>
    </citation>
    <scope>NUCLEOTIDE SEQUENCE</scope>
    <source>
        <strain evidence="2">Derf</strain>
        <tissue evidence="2">Whole organism</tissue>
    </source>
</reference>
<dbReference type="Proteomes" id="UP000790347">
    <property type="component" value="Unassembled WGS sequence"/>
</dbReference>
<protein>
    <recommendedName>
        <fullName evidence="4">DUF19 domain-containing protein</fullName>
    </recommendedName>
</protein>
<dbReference type="PANTHER" id="PTHR33964:SF1">
    <property type="entry name" value="RE45066P"/>
    <property type="match status" value="1"/>
</dbReference>
<evidence type="ECO:0008006" key="4">
    <source>
        <dbReference type="Google" id="ProtNLM"/>
    </source>
</evidence>
<dbReference type="EMBL" id="ASGP02000001">
    <property type="protein sequence ID" value="KAH9526017.1"/>
    <property type="molecule type" value="Genomic_DNA"/>
</dbReference>
<comment type="caution">
    <text evidence="2">The sequence shown here is derived from an EMBL/GenBank/DDBJ whole genome shotgun (WGS) entry which is preliminary data.</text>
</comment>
<keyword evidence="3" id="KW-1185">Reference proteome</keyword>
<proteinExistence type="predicted"/>
<accession>A0A922L9X0</accession>
<feature type="chain" id="PRO_5037207983" description="DUF19 domain-containing protein" evidence="1">
    <location>
        <begin position="26"/>
        <end position="255"/>
    </location>
</feature>
<name>A0A922L9X0_DERFA</name>
<evidence type="ECO:0000313" key="2">
    <source>
        <dbReference type="EMBL" id="KAH9526017.1"/>
    </source>
</evidence>
<dbReference type="PANTHER" id="PTHR33964">
    <property type="entry name" value="RE45066P-RELATED"/>
    <property type="match status" value="1"/>
</dbReference>
<gene>
    <name evidence="2" type="ORF">DERF_000135</name>
</gene>
<dbReference type="AlphaFoldDB" id="A0A922L9X0"/>
<sequence length="255" mass="29877">MEPFTVWILSITLLLTIMNNVPTNGDCPSPLKIDRECASQFLYFGKRDSILTFDDGLYIQNCEAFEDGMICLSDYIDECLHGTARMAADALYGTIIKQYNKRCMNETMGKKFIEHSQCLRDHSKMEKFHQCGDYYFHRIHQIQQIPDRDYHILAACCSMAYFHSCVDENNRKLCNDYDDNGQFWSKTFDEISGDVGLFCYGHETKDNCTKNFPQDIWQKYLQQPIDKLDSQTLRRRWKYISIVMSNIDVAAKYEL</sequence>